<reference evidence="2" key="1">
    <citation type="journal article" date="2015" name="Nature">
        <title>Complex archaea that bridge the gap between prokaryotes and eukaryotes.</title>
        <authorList>
            <person name="Spang A."/>
            <person name="Saw J.H."/>
            <person name="Jorgensen S.L."/>
            <person name="Zaremba-Niedzwiedzka K."/>
            <person name="Martijn J."/>
            <person name="Lind A.E."/>
            <person name="van Eijk R."/>
            <person name="Schleper C."/>
            <person name="Guy L."/>
            <person name="Ettema T.J."/>
        </authorList>
    </citation>
    <scope>NUCLEOTIDE SEQUENCE</scope>
</reference>
<dbReference type="InterPro" id="IPR002586">
    <property type="entry name" value="CobQ/CobB/MinD/ParA_Nub-bd_dom"/>
</dbReference>
<organism evidence="2">
    <name type="scientific">marine sediment metagenome</name>
    <dbReference type="NCBI Taxonomy" id="412755"/>
    <lineage>
        <taxon>unclassified sequences</taxon>
        <taxon>metagenomes</taxon>
        <taxon>ecological metagenomes</taxon>
    </lineage>
</organism>
<evidence type="ECO:0000259" key="1">
    <source>
        <dbReference type="Pfam" id="PF01656"/>
    </source>
</evidence>
<dbReference type="InterPro" id="IPR027417">
    <property type="entry name" value="P-loop_NTPase"/>
</dbReference>
<name>A0A0F9ITE4_9ZZZZ</name>
<dbReference type="Gene3D" id="3.40.50.300">
    <property type="entry name" value="P-loop containing nucleotide triphosphate hydrolases"/>
    <property type="match status" value="1"/>
</dbReference>
<dbReference type="AlphaFoldDB" id="A0A0F9ITE4"/>
<dbReference type="EMBL" id="LAZR01018261">
    <property type="protein sequence ID" value="KKL97070.1"/>
    <property type="molecule type" value="Genomic_DNA"/>
</dbReference>
<dbReference type="PANTHER" id="PTHR13696">
    <property type="entry name" value="P-LOOP CONTAINING NUCLEOSIDE TRIPHOSPHATE HYDROLASE"/>
    <property type="match status" value="1"/>
</dbReference>
<dbReference type="InterPro" id="IPR050678">
    <property type="entry name" value="DNA_Partitioning_ATPase"/>
</dbReference>
<dbReference type="Pfam" id="PF01656">
    <property type="entry name" value="CbiA"/>
    <property type="match status" value="1"/>
</dbReference>
<proteinExistence type="predicted"/>
<protein>
    <recommendedName>
        <fullName evidence="1">CobQ/CobB/MinD/ParA nucleotide binding domain-containing protein</fullName>
    </recommendedName>
</protein>
<dbReference type="PANTHER" id="PTHR13696:SF52">
    <property type="entry name" value="PARA FAMILY PROTEIN CT_582"/>
    <property type="match status" value="1"/>
</dbReference>
<sequence>MMAEPKDGAAFRLYTLHSQKGGVGKTSLAIAIAGIEALLNGRKVLLLDADMTGTCVADALGRQDHRESSYRYLNDMLLASPDDFLNLTRPGRAKTTRGRWAKHILSQSVGSLAKPTFDVIASNPWLQQVRRIIPSLAQECHLHHYAGRLQDLLLTAKDLGYEVVIIDLPPGMFGLSLAAFGVAADGLLEEEALDEAKKDASPKIECFPIAVTTTDAVDYKALFPTVLQLEDEICQQWREDDDAREGKDLAEKVKQGAERLCEVWFNKAPTSDAITLVGGAYDAVLKLAKKIPDSPNGPEPKKENWLGRIEARREALSDPGAVAMPFVGDFRTERILQAVRLHSIEKGRERDDGRAATDEMFAWVAAVKRMMDSLGCPQAASGGAKK</sequence>
<evidence type="ECO:0000313" key="2">
    <source>
        <dbReference type="EMBL" id="KKL97070.1"/>
    </source>
</evidence>
<accession>A0A0F9ITE4</accession>
<feature type="domain" description="CobQ/CobB/MinD/ParA nucleotide binding" evidence="1">
    <location>
        <begin position="16"/>
        <end position="200"/>
    </location>
</feature>
<comment type="caution">
    <text evidence="2">The sequence shown here is derived from an EMBL/GenBank/DDBJ whole genome shotgun (WGS) entry which is preliminary data.</text>
</comment>
<gene>
    <name evidence="2" type="ORF">LCGC14_1838160</name>
</gene>
<dbReference type="SUPFAM" id="SSF52540">
    <property type="entry name" value="P-loop containing nucleoside triphosphate hydrolases"/>
    <property type="match status" value="1"/>
</dbReference>